<accession>A0A6I8U118</accession>
<comment type="similarity">
    <text evidence="1">Belongs to the AB hydrolase superfamily. Lipase family.</text>
</comment>
<evidence type="ECO:0000256" key="5">
    <source>
        <dbReference type="ARBA" id="ARBA00023098"/>
    </source>
</evidence>
<dbReference type="AlphaFoldDB" id="A0A6I8U118"/>
<keyword evidence="5" id="KW-0443">Lipid metabolism</keyword>
<sequence>MPQNYSTYQSTSQTARQCKSVQFELNHDRWRTEHIAKIIMSLPGWCSLIATICILLLVVSASDDPWLQINDEDPTLPVPDLISKYGYQVERHTATTDDGYGLTMFRVLSQQPVNSIKPPVLMMHGILGSAADFVALGPNKSLAYLLADSGYDVWLMNSRGTLYSRYHTKLPLVSKAYWDFSWHEIGYYDLPSIIDYILDVTASEKVHCIGFSQGTTAYFVLTSTRPEYNEKVALMVAMAPSAFVQLIRSPIARIMIPMVEWLAKFMASHEVYGWLPASKVLHVLRNAICPLNYPENICSEFMDLLVGPHPEAYDPKVIAVHSGHTPAGGSFNQDVHYAQIARSGLFQQYDFGREGNYRKYGSKDPPTYELERSTAPIALFYGLNDWLVHPRNVENLAKILPRVVAVKPVADKKFNHIDFLLARNVRELVYDEVIQMIEGYS</sequence>
<keyword evidence="9" id="KW-1185">Reference proteome</keyword>
<evidence type="ECO:0000256" key="3">
    <source>
        <dbReference type="ARBA" id="ARBA00022801"/>
    </source>
</evidence>
<keyword evidence="2" id="KW-0732">Signal</keyword>
<dbReference type="Proteomes" id="UP000008820">
    <property type="component" value="Chromosome 1"/>
</dbReference>
<dbReference type="EnsemblMetazoa" id="AAEL023211-RA">
    <property type="protein sequence ID" value="AAEL023211-PA"/>
    <property type="gene ID" value="AAEL023211"/>
</dbReference>
<gene>
    <name evidence="8" type="primary">110674222</name>
</gene>
<dbReference type="SUPFAM" id="SSF53474">
    <property type="entry name" value="alpha/beta-Hydrolases"/>
    <property type="match status" value="1"/>
</dbReference>
<evidence type="ECO:0000259" key="7">
    <source>
        <dbReference type="Pfam" id="PF04083"/>
    </source>
</evidence>
<dbReference type="Pfam" id="PF04083">
    <property type="entry name" value="Abhydro_lipase"/>
    <property type="match status" value="1"/>
</dbReference>
<evidence type="ECO:0000256" key="1">
    <source>
        <dbReference type="ARBA" id="ARBA00010701"/>
    </source>
</evidence>
<evidence type="ECO:0000256" key="2">
    <source>
        <dbReference type="ARBA" id="ARBA00022729"/>
    </source>
</evidence>
<feature type="domain" description="Partial AB-hydrolase lipase" evidence="7">
    <location>
        <begin position="78"/>
        <end position="135"/>
    </location>
</feature>
<dbReference type="GO" id="GO:0016788">
    <property type="term" value="F:hydrolase activity, acting on ester bonds"/>
    <property type="evidence" value="ECO:0007669"/>
    <property type="project" value="InterPro"/>
</dbReference>
<dbReference type="InParanoid" id="A0A6I8U118"/>
<dbReference type="OrthoDB" id="9974421at2759"/>
<name>A0A6I8U118_AEDAE</name>
<organism evidence="8 9">
    <name type="scientific">Aedes aegypti</name>
    <name type="common">Yellowfever mosquito</name>
    <name type="synonym">Culex aegypti</name>
    <dbReference type="NCBI Taxonomy" id="7159"/>
    <lineage>
        <taxon>Eukaryota</taxon>
        <taxon>Metazoa</taxon>
        <taxon>Ecdysozoa</taxon>
        <taxon>Arthropoda</taxon>
        <taxon>Hexapoda</taxon>
        <taxon>Insecta</taxon>
        <taxon>Pterygota</taxon>
        <taxon>Neoptera</taxon>
        <taxon>Endopterygota</taxon>
        <taxon>Diptera</taxon>
        <taxon>Nematocera</taxon>
        <taxon>Culicoidea</taxon>
        <taxon>Culicidae</taxon>
        <taxon>Culicinae</taxon>
        <taxon>Aedini</taxon>
        <taxon>Aedes</taxon>
        <taxon>Stegomyia</taxon>
    </lineage>
</organism>
<reference evidence="8 9" key="1">
    <citation type="submission" date="2017-06" db="EMBL/GenBank/DDBJ databases">
        <title>Aedes aegypti genome working group (AGWG) sequencing and assembly.</title>
        <authorList>
            <consortium name="Aedes aegypti Genome Working Group (AGWG)"/>
            <person name="Matthews B.J."/>
        </authorList>
    </citation>
    <scope>NUCLEOTIDE SEQUENCE [LARGE SCALE GENOMIC DNA]</scope>
    <source>
        <strain evidence="8 9">LVP_AGWG</strain>
    </source>
</reference>
<proteinExistence type="inferred from homology"/>
<dbReference type="FunFam" id="3.40.50.1820:FF:000057">
    <property type="entry name" value="Lipase"/>
    <property type="match status" value="1"/>
</dbReference>
<protein>
    <recommendedName>
        <fullName evidence="7">Partial AB-hydrolase lipase domain-containing protein</fullName>
    </recommendedName>
</protein>
<keyword evidence="3" id="KW-0378">Hydrolase</keyword>
<keyword evidence="4" id="KW-0442">Lipid degradation</keyword>
<dbReference type="InterPro" id="IPR025483">
    <property type="entry name" value="Lipase_euk"/>
</dbReference>
<dbReference type="PIRSF" id="PIRSF000862">
    <property type="entry name" value="Steryl_ester_lip"/>
    <property type="match status" value="1"/>
</dbReference>
<evidence type="ECO:0000256" key="4">
    <source>
        <dbReference type="ARBA" id="ARBA00022963"/>
    </source>
</evidence>
<keyword evidence="6" id="KW-0325">Glycoprotein</keyword>
<dbReference type="InterPro" id="IPR006693">
    <property type="entry name" value="AB_hydrolase_lipase"/>
</dbReference>
<dbReference type="Gene3D" id="3.40.50.1820">
    <property type="entry name" value="alpha/beta hydrolase"/>
    <property type="match status" value="1"/>
</dbReference>
<reference evidence="8" key="2">
    <citation type="submission" date="2020-05" db="UniProtKB">
        <authorList>
            <consortium name="EnsemblMetazoa"/>
        </authorList>
    </citation>
    <scope>IDENTIFICATION</scope>
    <source>
        <strain evidence="8">LVP_AGWG</strain>
    </source>
</reference>
<dbReference type="GO" id="GO:0016042">
    <property type="term" value="P:lipid catabolic process"/>
    <property type="evidence" value="ECO:0007669"/>
    <property type="project" value="UniProtKB-KW"/>
</dbReference>
<dbReference type="InterPro" id="IPR029058">
    <property type="entry name" value="AB_hydrolase_fold"/>
</dbReference>
<evidence type="ECO:0000313" key="8">
    <source>
        <dbReference type="EnsemblMetazoa" id="AAEL023211-PA"/>
    </source>
</evidence>
<evidence type="ECO:0000256" key="6">
    <source>
        <dbReference type="ARBA" id="ARBA00023180"/>
    </source>
</evidence>
<evidence type="ECO:0000313" key="9">
    <source>
        <dbReference type="Proteomes" id="UP000008820"/>
    </source>
</evidence>
<dbReference type="PANTHER" id="PTHR11005">
    <property type="entry name" value="LYSOSOMAL ACID LIPASE-RELATED"/>
    <property type="match status" value="1"/>
</dbReference>